<dbReference type="NCBIfam" id="TIGR02595">
    <property type="entry name" value="PEP_CTERM"/>
    <property type="match status" value="1"/>
</dbReference>
<organism evidence="3">
    <name type="scientific">Oceaniferula spumae</name>
    <dbReference type="NCBI Taxonomy" id="2979115"/>
    <lineage>
        <taxon>Bacteria</taxon>
        <taxon>Pseudomonadati</taxon>
        <taxon>Verrucomicrobiota</taxon>
        <taxon>Verrucomicrobiia</taxon>
        <taxon>Verrucomicrobiales</taxon>
        <taxon>Verrucomicrobiaceae</taxon>
        <taxon>Oceaniferula</taxon>
    </lineage>
</organism>
<dbReference type="Pfam" id="PF07589">
    <property type="entry name" value="PEP-CTERM"/>
    <property type="match status" value="1"/>
</dbReference>
<reference evidence="3" key="1">
    <citation type="submission" date="2024-07" db="EMBL/GenBank/DDBJ databases">
        <title>Complete genome sequence of Verrucomicrobiaceae bacterium NT6N.</title>
        <authorList>
            <person name="Huang C."/>
            <person name="Takami H."/>
            <person name="Hamasaki K."/>
        </authorList>
    </citation>
    <scope>NUCLEOTIDE SEQUENCE</scope>
    <source>
        <strain evidence="3">NT6N</strain>
    </source>
</reference>
<feature type="signal peptide" evidence="1">
    <location>
        <begin position="1"/>
        <end position="31"/>
    </location>
</feature>
<gene>
    <name evidence="3" type="ORF">NT6N_02200</name>
</gene>
<dbReference type="KEGG" id="osu:NT6N_02200"/>
<sequence length="278" mass="27663">MKLKTNVKHMKLSGLGTLSILAIGLINPSQAALVMSTGSGDYYTGATWGGTAPDVNGGDDVVIGVGHDITATAVGAPANTPDVSVGNLRSGSPGAGTAGTLTVNGSLTGDNEFQMGFRATSASSSTLVIGSTGSVSFLKAWISISDDTGSSSLINFVGVGGSLTFTGGFGGGTNDGAGTVRLYDSFGDGGNDGTLGTGADETINSLIAGGNLGDVNDWASATYEDLWNIGLLQRNGANSGTFTDNFVVNGGTLTAVPEPSSVALLGLGGLALIMRRRK</sequence>
<name>A0AAT9FGT1_9BACT</name>
<feature type="chain" id="PRO_5043995045" description="Ice-binding protein C-terminal domain-containing protein" evidence="1">
    <location>
        <begin position="32"/>
        <end position="278"/>
    </location>
</feature>
<dbReference type="AlphaFoldDB" id="A0AAT9FGT1"/>
<accession>A0AAT9FGT1</accession>
<evidence type="ECO:0000259" key="2">
    <source>
        <dbReference type="Pfam" id="PF07589"/>
    </source>
</evidence>
<dbReference type="InterPro" id="IPR013424">
    <property type="entry name" value="Ice-binding_C"/>
</dbReference>
<evidence type="ECO:0000256" key="1">
    <source>
        <dbReference type="SAM" id="SignalP"/>
    </source>
</evidence>
<evidence type="ECO:0000313" key="3">
    <source>
        <dbReference type="EMBL" id="BDS05180.1"/>
    </source>
</evidence>
<keyword evidence="1" id="KW-0732">Signal</keyword>
<feature type="domain" description="Ice-binding protein C-terminal" evidence="2">
    <location>
        <begin position="255"/>
        <end position="277"/>
    </location>
</feature>
<proteinExistence type="predicted"/>
<dbReference type="EMBL" id="AP026866">
    <property type="protein sequence ID" value="BDS05180.1"/>
    <property type="molecule type" value="Genomic_DNA"/>
</dbReference>
<protein>
    <recommendedName>
        <fullName evidence="2">Ice-binding protein C-terminal domain-containing protein</fullName>
    </recommendedName>
</protein>